<dbReference type="EC" id="2.3.-.-" evidence="5"/>
<evidence type="ECO:0000256" key="2">
    <source>
        <dbReference type="ARBA" id="ARBA00022692"/>
    </source>
</evidence>
<evidence type="ECO:0000256" key="1">
    <source>
        <dbReference type="ARBA" id="ARBA00004141"/>
    </source>
</evidence>
<feature type="transmembrane region" description="Helical" evidence="5">
    <location>
        <begin position="168"/>
        <end position="193"/>
    </location>
</feature>
<organism evidence="6 7">
    <name type="scientific">Eptatretus burgeri</name>
    <name type="common">Inshore hagfish</name>
    <dbReference type="NCBI Taxonomy" id="7764"/>
    <lineage>
        <taxon>Eukaryota</taxon>
        <taxon>Metazoa</taxon>
        <taxon>Chordata</taxon>
        <taxon>Craniata</taxon>
        <taxon>Vertebrata</taxon>
        <taxon>Cyclostomata</taxon>
        <taxon>Myxini</taxon>
        <taxon>Myxiniformes</taxon>
        <taxon>Myxinidae</taxon>
        <taxon>Eptatretinae</taxon>
        <taxon>Eptatretus</taxon>
    </lineage>
</organism>
<feature type="transmembrane region" description="Helical" evidence="5">
    <location>
        <begin position="143"/>
        <end position="161"/>
    </location>
</feature>
<dbReference type="GO" id="GO:0005789">
    <property type="term" value="C:endoplasmic reticulum membrane"/>
    <property type="evidence" value="ECO:0007669"/>
    <property type="project" value="UniProtKB-SubCell"/>
</dbReference>
<sequence length="408" mass="45362">RACVCACTDPDMLNFYLFCFNNHTSTLSSNLSSQRLPCITAFRSCTLLLTAICILAVDFRMFPRRLAKTEIHGTGLMDLGTGCFVLANALTAPEAREISIVQISHWFLKKQVVSTSVLVGLGIGRLVATEITGYHGHVTEYGTHWNFFFTLAVIRVFAALLRLTSVRCYWGLALIVGAAYELALLCFGLKSFVLHGWAGTGDRADFISANREGLASTWGYMALYLGGVELGRCRGSPALTFWLWRLLGLLFMNAVFWSLLFICQILVDPVSRRLANLAFQLWTVEQSEIIDPHQDFCVVHFIWCVCGACEPTATRSRHLGICLLDAINRNALLFFLIANLGTGLTNLVLDTLSTPSGHASIVLFIYIWGLCLCMHLLQSCSLRHVSNITINYFTLILDIHFKEIAALL</sequence>
<comment type="pathway">
    <text evidence="5">Glycolipid biosynthesis; glycosylphosphatidylinositol-anchor biosynthesis.</text>
</comment>
<proteinExistence type="inferred from homology"/>
<keyword evidence="5" id="KW-0337">GPI-anchor biosynthesis</keyword>
<comment type="subcellular location">
    <subcellularLocation>
        <location evidence="5">Endoplasmic reticulum membrane</location>
        <topology evidence="5">Multi-pass membrane protein</topology>
    </subcellularLocation>
    <subcellularLocation>
        <location evidence="1">Membrane</location>
        <topology evidence="1">Multi-pass membrane protein</topology>
    </subcellularLocation>
</comment>
<feature type="transmembrane region" description="Helical" evidence="5">
    <location>
        <begin position="242"/>
        <end position="267"/>
    </location>
</feature>
<dbReference type="OMA" id="NGLTHFM"/>
<dbReference type="GeneTree" id="ENSGT00390000013520"/>
<feature type="transmembrane region" description="Helical" evidence="5">
    <location>
        <begin position="112"/>
        <end position="131"/>
    </location>
</feature>
<keyword evidence="2 5" id="KW-0812">Transmembrane</keyword>
<evidence type="ECO:0000256" key="4">
    <source>
        <dbReference type="ARBA" id="ARBA00023136"/>
    </source>
</evidence>
<keyword evidence="5" id="KW-0012">Acyltransferase</keyword>
<comment type="similarity">
    <text evidence="5">Belongs to the PIGW family.</text>
</comment>
<evidence type="ECO:0000313" key="6">
    <source>
        <dbReference type="Ensembl" id="ENSEBUP00000000292.1"/>
    </source>
</evidence>
<feature type="transmembrane region" description="Helical" evidence="5">
    <location>
        <begin position="355"/>
        <end position="377"/>
    </location>
</feature>
<dbReference type="PANTHER" id="PTHR20661">
    <property type="entry name" value="PHOSPHATIDYLINOSITOL-GLYCAN BIOSYNTHESIS CLASS W PROTEIN"/>
    <property type="match status" value="1"/>
</dbReference>
<dbReference type="GO" id="GO:0072659">
    <property type="term" value="P:protein localization to plasma membrane"/>
    <property type="evidence" value="ECO:0007669"/>
    <property type="project" value="TreeGrafter"/>
</dbReference>
<dbReference type="UniPathway" id="UPA00196"/>
<comment type="function">
    <text evidence="5">A acetyltransferase, which acetylates the inositol ring of phosphatidylinositol during biosynthesis of GPI-anchor.</text>
</comment>
<dbReference type="GO" id="GO:0006506">
    <property type="term" value="P:GPI anchor biosynthetic process"/>
    <property type="evidence" value="ECO:0007669"/>
    <property type="project" value="UniProtKB-UniPathway"/>
</dbReference>
<reference evidence="6" key="1">
    <citation type="submission" date="2025-08" db="UniProtKB">
        <authorList>
            <consortium name="Ensembl"/>
        </authorList>
    </citation>
    <scope>IDENTIFICATION</scope>
</reference>
<evidence type="ECO:0000256" key="5">
    <source>
        <dbReference type="RuleBase" id="RU280819"/>
    </source>
</evidence>
<dbReference type="GO" id="GO:0032216">
    <property type="term" value="F:glucosaminyl-phosphatidylinositol O-acyltransferase activity"/>
    <property type="evidence" value="ECO:0007669"/>
    <property type="project" value="TreeGrafter"/>
</dbReference>
<evidence type="ECO:0000313" key="7">
    <source>
        <dbReference type="Proteomes" id="UP000694388"/>
    </source>
</evidence>
<comment type="caution">
    <text evidence="5">Lacks conserved residue(s) required for the propagation of feature annotation.</text>
</comment>
<dbReference type="AlphaFoldDB" id="A0A8C4MZT1"/>
<name>A0A8C4MZT1_EPTBU</name>
<dbReference type="InterPro" id="IPR009447">
    <property type="entry name" value="PIGW/GWT1"/>
</dbReference>
<dbReference type="Pfam" id="PF06423">
    <property type="entry name" value="GWT1"/>
    <property type="match status" value="1"/>
</dbReference>
<feature type="transmembrane region" description="Helical" evidence="5">
    <location>
        <begin position="331"/>
        <end position="349"/>
    </location>
</feature>
<keyword evidence="7" id="KW-1185">Reference proteome</keyword>
<protein>
    <recommendedName>
        <fullName evidence="5">Phosphatidylinositol-glycan biosynthesis class W protein</fullName>
        <ecNumber evidence="5">2.3.-.-</ecNumber>
    </recommendedName>
</protein>
<evidence type="ECO:0000256" key="3">
    <source>
        <dbReference type="ARBA" id="ARBA00022989"/>
    </source>
</evidence>
<dbReference type="PANTHER" id="PTHR20661:SF0">
    <property type="entry name" value="PHOSPHATIDYLINOSITOL-GLYCAN BIOSYNTHESIS CLASS W PROTEIN"/>
    <property type="match status" value="1"/>
</dbReference>
<dbReference type="Ensembl" id="ENSEBUT00000000584.1">
    <property type="protein sequence ID" value="ENSEBUP00000000292.1"/>
    <property type="gene ID" value="ENSEBUG00000000415.1"/>
</dbReference>
<keyword evidence="5" id="KW-0256">Endoplasmic reticulum</keyword>
<reference evidence="6" key="2">
    <citation type="submission" date="2025-09" db="UniProtKB">
        <authorList>
            <consortium name="Ensembl"/>
        </authorList>
    </citation>
    <scope>IDENTIFICATION</scope>
</reference>
<keyword evidence="3 5" id="KW-1133">Transmembrane helix</keyword>
<dbReference type="Proteomes" id="UP000694388">
    <property type="component" value="Unplaced"/>
</dbReference>
<keyword evidence="5" id="KW-0808">Transferase</keyword>
<dbReference type="PIRSF" id="PIRSF017321">
    <property type="entry name" value="GWT1"/>
    <property type="match status" value="1"/>
</dbReference>
<accession>A0A8C4MZT1</accession>
<keyword evidence="4 5" id="KW-0472">Membrane</keyword>